<evidence type="ECO:0000256" key="3">
    <source>
        <dbReference type="ARBA" id="ARBA00022801"/>
    </source>
</evidence>
<evidence type="ECO:0000256" key="9">
    <source>
        <dbReference type="HAMAP-Rule" id="MF_00528"/>
    </source>
</evidence>
<comment type="cofactor">
    <cofactor evidence="9">
        <name>a divalent metal cation</name>
        <dbReference type="ChEBI" id="CHEBI:60240"/>
    </cofactor>
</comment>
<dbReference type="CDD" id="cd00555">
    <property type="entry name" value="Maf"/>
    <property type="match status" value="1"/>
</dbReference>
<dbReference type="EMBL" id="CP022579">
    <property type="protein sequence ID" value="QEL65151.1"/>
    <property type="molecule type" value="Genomic_DNA"/>
</dbReference>
<feature type="site" description="Important for substrate specificity" evidence="9">
    <location>
        <position position="207"/>
    </location>
</feature>
<dbReference type="InterPro" id="IPR029001">
    <property type="entry name" value="ITPase-like_fam"/>
</dbReference>
<dbReference type="PANTHER" id="PTHR43213:SF10">
    <property type="entry name" value="7-METHYL-GTP PYROPHOSPHATASE"/>
    <property type="match status" value="1"/>
</dbReference>
<comment type="caution">
    <text evidence="9">Lacks conserved residue(s) required for the propagation of feature annotation.</text>
</comment>
<dbReference type="Pfam" id="PF02545">
    <property type="entry name" value="Maf"/>
    <property type="match status" value="1"/>
</dbReference>
<dbReference type="GO" id="GO:0047429">
    <property type="term" value="F:nucleoside triphosphate diphosphatase activity"/>
    <property type="evidence" value="ECO:0007669"/>
    <property type="project" value="InterPro"/>
</dbReference>
<keyword evidence="11" id="KW-1185">Reference proteome</keyword>
<dbReference type="AlphaFoldDB" id="A0A5C1E868"/>
<feature type="site" description="Important for substrate specificity" evidence="9">
    <location>
        <position position="123"/>
    </location>
</feature>
<dbReference type="KEGG" id="otr:OTERR_16750"/>
<evidence type="ECO:0000256" key="4">
    <source>
        <dbReference type="ARBA" id="ARBA00023080"/>
    </source>
</evidence>
<name>A0A5C1E868_9RHOO</name>
<sequence>MIFGFACQKRRQPKTPSGLDPARIAELGHYPALSHLPLRSLRFTVPTPPTPAHPARLILASTSPYRRELLSRLQLPFETVSPNVDETPLPGEAPEALALRLAEAKARAVAALHPDALVIGSDQVAVLDGAIYGKPGTHERAVRQLQTMRGRTVNFFTGLALVNGRDGRAQIQGIPTLVTFRALSDGEIEAYLRREQPYNCAGSAKSEGLGIALLERMEGSDPNALIGLPLIALCDMLRHEGVALFG</sequence>
<dbReference type="HAMAP" id="MF_00528">
    <property type="entry name" value="Maf"/>
    <property type="match status" value="1"/>
</dbReference>
<comment type="subcellular location">
    <subcellularLocation>
        <location evidence="1 9">Cytoplasm</location>
    </subcellularLocation>
</comment>
<evidence type="ECO:0000256" key="5">
    <source>
        <dbReference type="ARBA" id="ARBA00050213"/>
    </source>
</evidence>
<dbReference type="NCBIfam" id="TIGR00172">
    <property type="entry name" value="maf"/>
    <property type="match status" value="1"/>
</dbReference>
<evidence type="ECO:0000256" key="8">
    <source>
        <dbReference type="ARBA" id="ARBA00068163"/>
    </source>
</evidence>
<keyword evidence="3 9" id="KW-0378">Hydrolase</keyword>
<feature type="site" description="Important for substrate specificity" evidence="9">
    <location>
        <position position="65"/>
    </location>
</feature>
<dbReference type="PANTHER" id="PTHR43213">
    <property type="entry name" value="BIFUNCTIONAL DTTP/UTP PYROPHOSPHATASE/METHYLTRANSFERASE PROTEIN-RELATED"/>
    <property type="match status" value="1"/>
</dbReference>
<dbReference type="SUPFAM" id="SSF52972">
    <property type="entry name" value="ITPase-like"/>
    <property type="match status" value="1"/>
</dbReference>
<evidence type="ECO:0000256" key="6">
    <source>
        <dbReference type="ARBA" id="ARBA00053369"/>
    </source>
</evidence>
<evidence type="ECO:0000256" key="7">
    <source>
        <dbReference type="ARBA" id="ARBA00060749"/>
    </source>
</evidence>
<comment type="function">
    <text evidence="6 9">Nucleoside triphosphate pyrophosphatase that hydrolyzes 7-methyl-GTP (m(7)GTP). May have a dual role in cell division arrest and in preventing the incorporation of modified nucleotides into cellular nucleic acids.</text>
</comment>
<comment type="similarity">
    <text evidence="7 9">Belongs to the Maf family. YceF subfamily.</text>
</comment>
<dbReference type="GO" id="GO:0009117">
    <property type="term" value="P:nucleotide metabolic process"/>
    <property type="evidence" value="ECO:0007669"/>
    <property type="project" value="UniProtKB-KW"/>
</dbReference>
<accession>A0A5C1E868</accession>
<dbReference type="FunFam" id="3.90.950.10:FF:000005">
    <property type="entry name" value="7-methyl-GTP pyrophosphatase"/>
    <property type="match status" value="1"/>
</dbReference>
<dbReference type="GO" id="GO:0005737">
    <property type="term" value="C:cytoplasm"/>
    <property type="evidence" value="ECO:0007669"/>
    <property type="project" value="UniProtKB-SubCell"/>
</dbReference>
<organism evidence="10 11">
    <name type="scientific">Oryzomicrobium terrae</name>
    <dbReference type="NCBI Taxonomy" id="1735038"/>
    <lineage>
        <taxon>Bacteria</taxon>
        <taxon>Pseudomonadati</taxon>
        <taxon>Pseudomonadota</taxon>
        <taxon>Betaproteobacteria</taxon>
        <taxon>Rhodocyclales</taxon>
        <taxon>Rhodocyclaceae</taxon>
        <taxon>Oryzomicrobium</taxon>
    </lineage>
</organism>
<dbReference type="Gene3D" id="3.90.950.10">
    <property type="match status" value="1"/>
</dbReference>
<dbReference type="EC" id="3.6.1.-" evidence="9"/>
<evidence type="ECO:0000256" key="1">
    <source>
        <dbReference type="ARBA" id="ARBA00004496"/>
    </source>
</evidence>
<feature type="active site" description="Proton acceptor" evidence="9">
    <location>
        <position position="122"/>
    </location>
</feature>
<evidence type="ECO:0000313" key="11">
    <source>
        <dbReference type="Proteomes" id="UP000323671"/>
    </source>
</evidence>
<proteinExistence type="inferred from homology"/>
<comment type="catalytic activity">
    <reaction evidence="5 9">
        <text>N(7)-methyl-GTP + H2O = N(7)-methyl-GMP + diphosphate + H(+)</text>
        <dbReference type="Rhea" id="RHEA:58744"/>
        <dbReference type="ChEBI" id="CHEBI:15377"/>
        <dbReference type="ChEBI" id="CHEBI:15378"/>
        <dbReference type="ChEBI" id="CHEBI:33019"/>
        <dbReference type="ChEBI" id="CHEBI:58285"/>
        <dbReference type="ChEBI" id="CHEBI:87133"/>
    </reaction>
</comment>
<protein>
    <recommendedName>
        <fullName evidence="8 9">7-methyl-GTP pyrophosphatase</fullName>
        <shortName evidence="9">m(7)GTP pyrophosphatase</shortName>
        <ecNumber evidence="9">3.6.1.-</ecNumber>
    </recommendedName>
</protein>
<dbReference type="InterPro" id="IPR003697">
    <property type="entry name" value="Maf-like"/>
</dbReference>
<gene>
    <name evidence="10" type="primary">yceF</name>
    <name evidence="10" type="ORF">OTERR_16750</name>
</gene>
<evidence type="ECO:0000313" key="10">
    <source>
        <dbReference type="EMBL" id="QEL65151.1"/>
    </source>
</evidence>
<reference evidence="10 11" key="1">
    <citation type="submission" date="2017-07" db="EMBL/GenBank/DDBJ databases">
        <title>Complete genome sequence of Oryzomicrobium terrae TPP412.</title>
        <authorList>
            <person name="Chiu L.-W."/>
            <person name="Lo K.-J."/>
            <person name="Tsai Y.-M."/>
            <person name="Lin S.-S."/>
            <person name="Kuo C.-H."/>
            <person name="Liu C.-T."/>
        </authorList>
    </citation>
    <scope>NUCLEOTIDE SEQUENCE [LARGE SCALE GENOMIC DNA]</scope>
    <source>
        <strain evidence="10 11">TPP412</strain>
    </source>
</reference>
<keyword evidence="2 9" id="KW-0963">Cytoplasm</keyword>
<dbReference type="Proteomes" id="UP000323671">
    <property type="component" value="Chromosome"/>
</dbReference>
<evidence type="ECO:0000256" key="2">
    <source>
        <dbReference type="ARBA" id="ARBA00022490"/>
    </source>
</evidence>
<keyword evidence="4 9" id="KW-0546">Nucleotide metabolism</keyword>